<gene>
    <name evidence="5" type="ORF">BSL78_27328</name>
</gene>
<feature type="coiled-coil region" evidence="3">
    <location>
        <begin position="3"/>
        <end position="33"/>
    </location>
</feature>
<evidence type="ECO:0000256" key="3">
    <source>
        <dbReference type="SAM" id="Coils"/>
    </source>
</evidence>
<dbReference type="OrthoDB" id="446789at2759"/>
<protein>
    <submittedName>
        <fullName evidence="5">Putative SH3 domain-binding protein 5</fullName>
    </submittedName>
</protein>
<feature type="compositionally biased region" description="Basic and acidic residues" evidence="4">
    <location>
        <begin position="378"/>
        <end position="394"/>
    </location>
</feature>
<feature type="region of interest" description="Disordered" evidence="4">
    <location>
        <begin position="274"/>
        <end position="332"/>
    </location>
</feature>
<feature type="compositionally biased region" description="Low complexity" evidence="4">
    <location>
        <begin position="296"/>
        <end position="305"/>
    </location>
</feature>
<dbReference type="EMBL" id="MRZV01001800">
    <property type="protein sequence ID" value="PIK35853.1"/>
    <property type="molecule type" value="Genomic_DNA"/>
</dbReference>
<feature type="non-terminal residue" evidence="5">
    <location>
        <position position="1"/>
    </location>
</feature>
<dbReference type="PANTHER" id="PTHR19423">
    <property type="entry name" value="SH3 DOMAIN-BINDING PROTEIN 5"/>
    <property type="match status" value="1"/>
</dbReference>
<evidence type="ECO:0000256" key="4">
    <source>
        <dbReference type="SAM" id="MobiDB-lite"/>
    </source>
</evidence>
<keyword evidence="6" id="KW-1185">Reference proteome</keyword>
<dbReference type="Proteomes" id="UP000230750">
    <property type="component" value="Unassembled WGS sequence"/>
</dbReference>
<evidence type="ECO:0000313" key="6">
    <source>
        <dbReference type="Proteomes" id="UP000230750"/>
    </source>
</evidence>
<sequence length="464" mass="52181">EELEQLNSTSEEINTLEKELEDIRQNHRLTLTEYAQRQAEKIKQHKRSIRKARAFHTASDQAKEALAKAQEAAHKYHNVVDIYNAAKETIDRAESTTFDGEKRREFDAALQEMLNHDNHQGTWSLLNEAKEEKIRSQVDHDQKAQAYREAQQRVDFLAKKFKSSIAKSRPYYEIKATSEKRLKEFKAKVIENQEKLSEAKMRYRQALMHLETISESIHEKRELKATLDAQRRGIGVGAETTQEFEELEVINLDLPDDDSVSDAGSLDSDRHLAEMKEQPHQPNPIPVVSRRVSGCSDSEVSSARRSSVREDGESKSTLPELRERGDGLSPVSAMSSVEHVPVFEVNTMDDVDGHSKVGGTDVGPSSNKSGSDNQTPLSDDKDQTNETNFEHSEESGFADASSSEVSEIDVDELLEEEPEGETVSSLEARTPSSKVLGAPPAAPSMKRKTLKKLIPDMDKDEIWL</sequence>
<evidence type="ECO:0000256" key="2">
    <source>
        <dbReference type="ARBA" id="ARBA00023054"/>
    </source>
</evidence>
<proteinExistence type="inferred from homology"/>
<evidence type="ECO:0000256" key="1">
    <source>
        <dbReference type="ARBA" id="ARBA00007796"/>
    </source>
</evidence>
<dbReference type="GO" id="GO:0005737">
    <property type="term" value="C:cytoplasm"/>
    <property type="evidence" value="ECO:0007669"/>
    <property type="project" value="TreeGrafter"/>
</dbReference>
<accession>A0A2G8JJD3</accession>
<dbReference type="STRING" id="307972.A0A2G8JJD3"/>
<dbReference type="Pfam" id="PF05276">
    <property type="entry name" value="SH3BP5"/>
    <property type="match status" value="1"/>
</dbReference>
<feature type="compositionally biased region" description="Acidic residues" evidence="4">
    <location>
        <begin position="406"/>
        <end position="420"/>
    </location>
</feature>
<reference evidence="5 6" key="1">
    <citation type="journal article" date="2017" name="PLoS Biol.">
        <title>The sea cucumber genome provides insights into morphological evolution and visceral regeneration.</title>
        <authorList>
            <person name="Zhang X."/>
            <person name="Sun L."/>
            <person name="Yuan J."/>
            <person name="Sun Y."/>
            <person name="Gao Y."/>
            <person name="Zhang L."/>
            <person name="Li S."/>
            <person name="Dai H."/>
            <person name="Hamel J.F."/>
            <person name="Liu C."/>
            <person name="Yu Y."/>
            <person name="Liu S."/>
            <person name="Lin W."/>
            <person name="Guo K."/>
            <person name="Jin S."/>
            <person name="Xu P."/>
            <person name="Storey K.B."/>
            <person name="Huan P."/>
            <person name="Zhang T."/>
            <person name="Zhou Y."/>
            <person name="Zhang J."/>
            <person name="Lin C."/>
            <person name="Li X."/>
            <person name="Xing L."/>
            <person name="Huo D."/>
            <person name="Sun M."/>
            <person name="Wang L."/>
            <person name="Mercier A."/>
            <person name="Li F."/>
            <person name="Yang H."/>
            <person name="Xiang J."/>
        </authorList>
    </citation>
    <scope>NUCLEOTIDE SEQUENCE [LARGE SCALE GENOMIC DNA]</scope>
    <source>
        <strain evidence="5">Shaxun</strain>
        <tissue evidence="5">Muscle</tissue>
    </source>
</reference>
<evidence type="ECO:0000313" key="5">
    <source>
        <dbReference type="EMBL" id="PIK35853.1"/>
    </source>
</evidence>
<dbReference type="GO" id="GO:0035556">
    <property type="term" value="P:intracellular signal transduction"/>
    <property type="evidence" value="ECO:0007669"/>
    <property type="project" value="InterPro"/>
</dbReference>
<name>A0A2G8JJD3_STIJA</name>
<dbReference type="PANTHER" id="PTHR19423:SF1">
    <property type="entry name" value="SH3 DOMAIN-BINDING PROTEIN 5"/>
    <property type="match status" value="1"/>
</dbReference>
<dbReference type="GO" id="GO:0004860">
    <property type="term" value="F:protein kinase inhibitor activity"/>
    <property type="evidence" value="ECO:0007669"/>
    <property type="project" value="TreeGrafter"/>
</dbReference>
<keyword evidence="2 3" id="KW-0175">Coiled coil</keyword>
<feature type="compositionally biased region" description="Basic and acidic residues" evidence="4">
    <location>
        <begin position="307"/>
        <end position="326"/>
    </location>
</feature>
<comment type="caution">
    <text evidence="5">The sequence shown here is derived from an EMBL/GenBank/DDBJ whole genome shotgun (WGS) entry which is preliminary data.</text>
</comment>
<dbReference type="AlphaFoldDB" id="A0A2G8JJD3"/>
<feature type="compositionally biased region" description="Polar residues" evidence="4">
    <location>
        <begin position="363"/>
        <end position="377"/>
    </location>
</feature>
<feature type="region of interest" description="Disordered" evidence="4">
    <location>
        <begin position="346"/>
        <end position="452"/>
    </location>
</feature>
<organism evidence="5 6">
    <name type="scientific">Stichopus japonicus</name>
    <name type="common">Sea cucumber</name>
    <dbReference type="NCBI Taxonomy" id="307972"/>
    <lineage>
        <taxon>Eukaryota</taxon>
        <taxon>Metazoa</taxon>
        <taxon>Echinodermata</taxon>
        <taxon>Eleutherozoa</taxon>
        <taxon>Echinozoa</taxon>
        <taxon>Holothuroidea</taxon>
        <taxon>Aspidochirotacea</taxon>
        <taxon>Aspidochirotida</taxon>
        <taxon>Stichopodidae</taxon>
        <taxon>Apostichopus</taxon>
    </lineage>
</organism>
<dbReference type="InterPro" id="IPR007940">
    <property type="entry name" value="SH3BP5"/>
</dbReference>
<comment type="similarity">
    <text evidence="1">Belongs to the SH3BP5 family.</text>
</comment>